<feature type="compositionally biased region" description="Low complexity" evidence="8">
    <location>
        <begin position="213"/>
        <end position="232"/>
    </location>
</feature>
<feature type="repeat" description="Pumilio" evidence="7">
    <location>
        <begin position="552"/>
        <end position="587"/>
    </location>
</feature>
<evidence type="ECO:0000256" key="6">
    <source>
        <dbReference type="ARBA" id="ARBA00081811"/>
    </source>
</evidence>
<feature type="compositionally biased region" description="Low complexity" evidence="8">
    <location>
        <begin position="839"/>
        <end position="854"/>
    </location>
</feature>
<comment type="subcellular location">
    <subcellularLocation>
        <location evidence="1">Cytoplasm</location>
    </subcellularLocation>
</comment>
<evidence type="ECO:0000313" key="11">
    <source>
        <dbReference type="Proteomes" id="UP000689129"/>
    </source>
</evidence>
<dbReference type="PROSITE" id="PS50302">
    <property type="entry name" value="PUM"/>
    <property type="match status" value="8"/>
</dbReference>
<feature type="compositionally biased region" description="Basic and acidic residues" evidence="8">
    <location>
        <begin position="375"/>
        <end position="389"/>
    </location>
</feature>
<reference evidence="10" key="1">
    <citation type="journal article" date="2021" name="Mol. Plant Pathol.">
        <title>A 20-kb lineage-specific genomic region tames virulence in pathogenic amphidiploid Verticillium longisporum.</title>
        <authorList>
            <person name="Harting R."/>
            <person name="Starke J."/>
            <person name="Kusch H."/>
            <person name="Poggeler S."/>
            <person name="Maurus I."/>
            <person name="Schluter R."/>
            <person name="Landesfeind M."/>
            <person name="Bulla I."/>
            <person name="Nowrousian M."/>
            <person name="de Jonge R."/>
            <person name="Stahlhut G."/>
            <person name="Hoff K.J."/>
            <person name="Asshauer K.P."/>
            <person name="Thurmer A."/>
            <person name="Stanke M."/>
            <person name="Daniel R."/>
            <person name="Morgenstern B."/>
            <person name="Thomma B.P.H.J."/>
            <person name="Kronstad J.W."/>
            <person name="Braus-Stromeyer S.A."/>
            <person name="Braus G.H."/>
        </authorList>
    </citation>
    <scope>NUCLEOTIDE SEQUENCE</scope>
    <source>
        <strain evidence="10">Vl32</strain>
    </source>
</reference>
<evidence type="ECO:0000256" key="2">
    <source>
        <dbReference type="ARBA" id="ARBA00022490"/>
    </source>
</evidence>
<keyword evidence="3" id="KW-0677">Repeat</keyword>
<feature type="repeat" description="Pumilio" evidence="7">
    <location>
        <begin position="624"/>
        <end position="659"/>
    </location>
</feature>
<evidence type="ECO:0000256" key="1">
    <source>
        <dbReference type="ARBA" id="ARBA00004496"/>
    </source>
</evidence>
<evidence type="ECO:0000256" key="5">
    <source>
        <dbReference type="ARBA" id="ARBA00060736"/>
    </source>
</evidence>
<dbReference type="CDD" id="cd07920">
    <property type="entry name" value="Pumilio"/>
    <property type="match status" value="1"/>
</dbReference>
<evidence type="ECO:0000256" key="4">
    <source>
        <dbReference type="ARBA" id="ARBA00022884"/>
    </source>
</evidence>
<dbReference type="EMBL" id="JAEMWZ010000138">
    <property type="protein sequence ID" value="KAG7134426.1"/>
    <property type="molecule type" value="Genomic_DNA"/>
</dbReference>
<evidence type="ECO:0000259" key="9">
    <source>
        <dbReference type="PROSITE" id="PS50303"/>
    </source>
</evidence>
<accession>A0A8I2ZQ88</accession>
<keyword evidence="2" id="KW-0963">Cytoplasm</keyword>
<dbReference type="SMART" id="SM00025">
    <property type="entry name" value="Pumilio"/>
    <property type="match status" value="8"/>
</dbReference>
<organism evidence="10 11">
    <name type="scientific">Verticillium longisporum</name>
    <name type="common">Verticillium dahliae var. longisporum</name>
    <dbReference type="NCBI Taxonomy" id="100787"/>
    <lineage>
        <taxon>Eukaryota</taxon>
        <taxon>Fungi</taxon>
        <taxon>Dikarya</taxon>
        <taxon>Ascomycota</taxon>
        <taxon>Pezizomycotina</taxon>
        <taxon>Sordariomycetes</taxon>
        <taxon>Hypocreomycetidae</taxon>
        <taxon>Glomerellales</taxon>
        <taxon>Plectosphaerellaceae</taxon>
        <taxon>Verticillium</taxon>
    </lineage>
</organism>
<evidence type="ECO:0000256" key="7">
    <source>
        <dbReference type="PROSITE-ProRule" id="PRU00317"/>
    </source>
</evidence>
<feature type="repeat" description="Pumilio" evidence="7">
    <location>
        <begin position="480"/>
        <end position="515"/>
    </location>
</feature>
<feature type="region of interest" description="Disordered" evidence="8">
    <location>
        <begin position="357"/>
        <end position="393"/>
    </location>
</feature>
<dbReference type="PANTHER" id="PTHR12537:SF12">
    <property type="entry name" value="MATERNAL PROTEIN PUMILIO"/>
    <property type="match status" value="1"/>
</dbReference>
<dbReference type="PANTHER" id="PTHR12537">
    <property type="entry name" value="RNA BINDING PROTEIN PUMILIO-RELATED"/>
    <property type="match status" value="1"/>
</dbReference>
<dbReference type="PROSITE" id="PS50303">
    <property type="entry name" value="PUM_HD"/>
    <property type="match status" value="1"/>
</dbReference>
<evidence type="ECO:0000313" key="10">
    <source>
        <dbReference type="EMBL" id="KAG7134426.1"/>
    </source>
</evidence>
<dbReference type="FunFam" id="1.25.10.10:FF:000004">
    <property type="entry name" value="Pumilio homolog 1 isoform 2"/>
    <property type="match status" value="1"/>
</dbReference>
<feature type="domain" description="PUM-HD" evidence="9">
    <location>
        <begin position="458"/>
        <end position="800"/>
    </location>
</feature>
<dbReference type="GO" id="GO:0000288">
    <property type="term" value="P:nuclear-transcribed mRNA catabolic process, deadenylation-dependent decay"/>
    <property type="evidence" value="ECO:0007669"/>
    <property type="project" value="TreeGrafter"/>
</dbReference>
<feature type="region of interest" description="Disordered" evidence="8">
    <location>
        <begin position="147"/>
        <end position="242"/>
    </location>
</feature>
<feature type="repeat" description="Pumilio" evidence="7">
    <location>
        <begin position="660"/>
        <end position="694"/>
    </location>
</feature>
<dbReference type="GO" id="GO:0003730">
    <property type="term" value="F:mRNA 3'-UTR binding"/>
    <property type="evidence" value="ECO:0007669"/>
    <property type="project" value="TreeGrafter"/>
</dbReference>
<dbReference type="InterPro" id="IPR033712">
    <property type="entry name" value="Pumilio_RNA-bd"/>
</dbReference>
<sequence length="881" mass="97166">MTTAARARGFGNFNMNNTRDDNPAKGMGSFRPSTKGIWENAYQGSKRGSDNALPTGSGALIPDSQADTSAWTTTRPWNPDSTQTRSTSGSTSPTRTRDNLFFDNPNGAFGQARFANGRPKSFLEEEKENSSYGPNFGAYEAERGFARHEKRGSQERTFMTMGAVGAPPSRDGSIPPSRHSEESHHSPPAFRDTFGYPSGHAPSNSIASHAQRPSIPGHSSSFPSQSNSTNISNNGRSYMTNGRMDEADLSSQFSKGLTLDDTTALSQVLSNGGNGQSFQLNPGSQPWLGGFNQHAPDVYSDYMTQYLASKRPSLDRYSPAPAAYRVANVPKSYSPHPTKRPSLDRYSPAPAAYRVANVPKSYSPHPTDPWSQRAAHRDPRMVPDSERRTPAPYMQPQAQPFFPGPYYTGQYPAQFPPNLYDFAGRAPMIPGYGLPMGYPLTGHIPVRPAKDQDSGKGVRSVLLEEFRSSSKSNKRYDLKDIYGHVVEFSGDQHGSRFIQQKLETANSDEKDQIFREIEPNAVQLMKDVFGNYVIQKFFEHGNQVQKKVLAAQMKGKVVDLSMQMYACRVVQKALEHVLVEQQAELVDELQPDIVKVVKDQNGNHVVQKVIELVPRQYIDFVMDSFRGQVSQLAAHTYGCRVIQRMLEYGTDQDKEVILTELHNSAQVLITDQYGNYVTQHVIQHGKPEDRAKMIHLVTSQLVTLSKHKFASNVVEKCIEHGSPEERKSIREQLTTMGPDGTSPLQLMMKDQYGNYVIQKLLNQLDGADREAFIEEMKPQFIALKKTSTGRQIAAIDRLIFAASSPAPPRPGSSKAMSGQNTPALQVDSSAPTPVLTMEPNSPQSSSPPSTNASAVGETAEEDRKAQLHPGGASLQVQVEDA</sequence>
<evidence type="ECO:0000256" key="8">
    <source>
        <dbReference type="SAM" id="MobiDB-lite"/>
    </source>
</evidence>
<dbReference type="InterPro" id="IPR033133">
    <property type="entry name" value="PUM-HD"/>
</dbReference>
<protein>
    <recommendedName>
        <fullName evidence="6">Pumilio homology domain family member 3</fullName>
    </recommendedName>
</protein>
<dbReference type="AlphaFoldDB" id="A0A8I2ZQ88"/>
<dbReference type="Pfam" id="PF00806">
    <property type="entry name" value="PUF"/>
    <property type="match status" value="8"/>
</dbReference>
<dbReference type="InterPro" id="IPR001313">
    <property type="entry name" value="Pumilio_RNA-bd_rpt"/>
</dbReference>
<proteinExistence type="inferred from homology"/>
<keyword evidence="4" id="KW-0694">RNA-binding</keyword>
<comment type="caution">
    <text evidence="10">The sequence shown here is derived from an EMBL/GenBank/DDBJ whole genome shotgun (WGS) entry which is preliminary data.</text>
</comment>
<gene>
    <name evidence="10" type="ORF">HYQ45_007617</name>
</gene>
<feature type="repeat" description="Pumilio" evidence="7">
    <location>
        <begin position="732"/>
        <end position="774"/>
    </location>
</feature>
<feature type="region of interest" description="Disordered" evidence="8">
    <location>
        <begin position="1"/>
        <end position="111"/>
    </location>
</feature>
<comment type="similarity">
    <text evidence="5">Belongs to the PUF3 family.</text>
</comment>
<dbReference type="GO" id="GO:0005737">
    <property type="term" value="C:cytoplasm"/>
    <property type="evidence" value="ECO:0007669"/>
    <property type="project" value="UniProtKB-SubCell"/>
</dbReference>
<feature type="repeat" description="Pumilio" evidence="7">
    <location>
        <begin position="516"/>
        <end position="551"/>
    </location>
</feature>
<feature type="compositionally biased region" description="Polar residues" evidence="8">
    <location>
        <begin position="816"/>
        <end position="831"/>
    </location>
</feature>
<dbReference type="Proteomes" id="UP000689129">
    <property type="component" value="Unassembled WGS sequence"/>
</dbReference>
<feature type="compositionally biased region" description="Low complexity" evidence="8">
    <location>
        <begin position="81"/>
        <end position="94"/>
    </location>
</feature>
<feature type="repeat" description="Pumilio" evidence="7">
    <location>
        <begin position="695"/>
        <end position="731"/>
    </location>
</feature>
<evidence type="ECO:0000256" key="3">
    <source>
        <dbReference type="ARBA" id="ARBA00022737"/>
    </source>
</evidence>
<feature type="region of interest" description="Disordered" evidence="8">
    <location>
        <begin position="803"/>
        <end position="881"/>
    </location>
</feature>
<feature type="compositionally biased region" description="Polar residues" evidence="8">
    <location>
        <begin position="65"/>
        <end position="80"/>
    </location>
</feature>
<dbReference type="OrthoDB" id="668540at2759"/>
<name>A0A8I2ZQ88_VERLO</name>
<feature type="repeat" description="Pumilio" evidence="7">
    <location>
        <begin position="588"/>
        <end position="623"/>
    </location>
</feature>